<accession>A0A6J1TDC6</accession>
<keyword evidence="3" id="KW-1003">Cell membrane</keyword>
<dbReference type="Pfam" id="PF09790">
    <property type="entry name" value="Hyccin"/>
    <property type="match status" value="1"/>
</dbReference>
<dbReference type="PANTHER" id="PTHR31220">
    <property type="entry name" value="HYCCIN RELATED"/>
    <property type="match status" value="1"/>
</dbReference>
<feature type="region of interest" description="Disordered" evidence="7">
    <location>
        <begin position="498"/>
        <end position="561"/>
    </location>
</feature>
<evidence type="ECO:0000256" key="3">
    <source>
        <dbReference type="ARBA" id="ARBA00022475"/>
    </source>
</evidence>
<evidence type="ECO:0000256" key="5">
    <source>
        <dbReference type="ARBA" id="ARBA00023136"/>
    </source>
</evidence>
<name>A0A6J1TDC6_FRAOC</name>
<evidence type="ECO:0000313" key="9">
    <source>
        <dbReference type="RefSeq" id="XP_026289715.1"/>
    </source>
</evidence>
<comment type="subcellular location">
    <subcellularLocation>
        <location evidence="1">Cell membrane</location>
    </subcellularLocation>
    <subcellularLocation>
        <location evidence="2">Cytoplasm</location>
        <location evidence="2">Cytosol</location>
    </subcellularLocation>
</comment>
<dbReference type="AlphaFoldDB" id="A0A6J1TDC6"/>
<dbReference type="KEGG" id="foc:113214544"/>
<keyword evidence="5" id="KW-0472">Membrane</keyword>
<keyword evidence="4" id="KW-0963">Cytoplasm</keyword>
<comment type="similarity">
    <text evidence="6">Belongs to the Hyccin family.</text>
</comment>
<gene>
    <name evidence="9" type="primary">LOC113214544</name>
</gene>
<protein>
    <submittedName>
        <fullName evidence="9">Hyccin isoform X1</fullName>
    </submittedName>
</protein>
<dbReference type="GO" id="GO:0005886">
    <property type="term" value="C:plasma membrane"/>
    <property type="evidence" value="ECO:0007669"/>
    <property type="project" value="UniProtKB-SubCell"/>
</dbReference>
<evidence type="ECO:0000256" key="2">
    <source>
        <dbReference type="ARBA" id="ARBA00004514"/>
    </source>
</evidence>
<dbReference type="GeneID" id="113214544"/>
<evidence type="ECO:0000256" key="4">
    <source>
        <dbReference type="ARBA" id="ARBA00022490"/>
    </source>
</evidence>
<reference evidence="9" key="1">
    <citation type="submission" date="2025-08" db="UniProtKB">
        <authorList>
            <consortium name="RefSeq"/>
        </authorList>
    </citation>
    <scope>IDENTIFICATION</scope>
    <source>
        <tissue evidence="9">Whole organism</tissue>
    </source>
</reference>
<dbReference type="GO" id="GO:0005829">
    <property type="term" value="C:cytosol"/>
    <property type="evidence" value="ECO:0007669"/>
    <property type="project" value="UniProtKB-SubCell"/>
</dbReference>
<feature type="region of interest" description="Disordered" evidence="7">
    <location>
        <begin position="362"/>
        <end position="381"/>
    </location>
</feature>
<evidence type="ECO:0000256" key="7">
    <source>
        <dbReference type="SAM" id="MobiDB-lite"/>
    </source>
</evidence>
<dbReference type="Proteomes" id="UP000504606">
    <property type="component" value="Unplaced"/>
</dbReference>
<organism evidence="8 9">
    <name type="scientific">Frankliniella occidentalis</name>
    <name type="common">Western flower thrips</name>
    <name type="synonym">Euthrips occidentalis</name>
    <dbReference type="NCBI Taxonomy" id="133901"/>
    <lineage>
        <taxon>Eukaryota</taxon>
        <taxon>Metazoa</taxon>
        <taxon>Ecdysozoa</taxon>
        <taxon>Arthropoda</taxon>
        <taxon>Hexapoda</taxon>
        <taxon>Insecta</taxon>
        <taxon>Pterygota</taxon>
        <taxon>Neoptera</taxon>
        <taxon>Paraneoptera</taxon>
        <taxon>Thysanoptera</taxon>
        <taxon>Terebrantia</taxon>
        <taxon>Thripoidea</taxon>
        <taxon>Thripidae</taxon>
        <taxon>Frankliniella</taxon>
    </lineage>
</organism>
<proteinExistence type="inferred from homology"/>
<dbReference type="RefSeq" id="XP_026289715.1">
    <property type="nucleotide sequence ID" value="XM_026433930.2"/>
</dbReference>
<dbReference type="GO" id="GO:0072659">
    <property type="term" value="P:protein localization to plasma membrane"/>
    <property type="evidence" value="ECO:0007669"/>
    <property type="project" value="TreeGrafter"/>
</dbReference>
<sequence>MNESLNALNSSSNTSNLRNGIVKMTEQLVREWLSDYAGLSPVEAHTFVASLEHNQELVAAIYTVLEGRDHYQKLVDPVCNQLFAFYRSKEPELQKFTIQFIPTLVYVYLNSVSCREKKNDWSVETLLLGIYNLEVVDESGQPKVVSFRLPSLAQSSIYHETMHLDPASLTQKELRRLEECNTRLISWGPLPQVESLNAQNRLKTMTTLLFVYNRHLSRFHKSALEKLCRVCSKIAAQGFTRVSSHPHSNSSASLSPQRPPPRIPVSSQFLLELLHAIYFAMFNELSSMAVQALEDVHFRGCYECLPDIMLVAGAIRNSIKDTPSGQALDGPMGISMAVSPATNTVTVSKSMITNASFRTKKLPDDIPIQQPADGTSADVKDPKNLMSISEEKEDDAVGGSSVPERLTPRGSSLRAASGMSLPKLPNLQALVGKRGRKEGSQERKVTPPHQNKTSSKLPAVNGDSFELDSLRKKGNSENGVLTMDDGADSIDSVDKASADSIENLHNNGGPASDSGSFMTVDSGDTVDGDNLTTNSSATPLLGRKSNAVEIENRGSLQVSTV</sequence>
<evidence type="ECO:0000313" key="8">
    <source>
        <dbReference type="Proteomes" id="UP000504606"/>
    </source>
</evidence>
<dbReference type="CTD" id="37019"/>
<keyword evidence="8" id="KW-1185">Reference proteome</keyword>
<evidence type="ECO:0000256" key="6">
    <source>
        <dbReference type="ARBA" id="ARBA00034482"/>
    </source>
</evidence>
<feature type="region of interest" description="Disordered" evidence="7">
    <location>
        <begin position="389"/>
        <end position="463"/>
    </location>
</feature>
<evidence type="ECO:0000256" key="1">
    <source>
        <dbReference type="ARBA" id="ARBA00004236"/>
    </source>
</evidence>
<dbReference type="OrthoDB" id="18937at2759"/>
<dbReference type="GO" id="GO:0046854">
    <property type="term" value="P:phosphatidylinositol phosphate biosynthetic process"/>
    <property type="evidence" value="ECO:0007669"/>
    <property type="project" value="TreeGrafter"/>
</dbReference>
<dbReference type="InterPro" id="IPR018619">
    <property type="entry name" value="Hyccin"/>
</dbReference>
<dbReference type="PANTHER" id="PTHR31220:SF1">
    <property type="entry name" value="GH21176P"/>
    <property type="match status" value="1"/>
</dbReference>